<protein>
    <submittedName>
        <fullName evidence="6">Ribose operon repressor</fullName>
    </submittedName>
</protein>
<dbReference type="SUPFAM" id="SSF47413">
    <property type="entry name" value="lambda repressor-like DNA-binding domains"/>
    <property type="match status" value="1"/>
</dbReference>
<gene>
    <name evidence="6" type="ORF">UB32_08000</name>
</gene>
<organism evidence="6 7">
    <name type="scientific">Mesobacillus subterraneus</name>
    <dbReference type="NCBI Taxonomy" id="285983"/>
    <lineage>
        <taxon>Bacteria</taxon>
        <taxon>Bacillati</taxon>
        <taxon>Bacillota</taxon>
        <taxon>Bacilli</taxon>
        <taxon>Bacillales</taxon>
        <taxon>Bacillaceae</taxon>
        <taxon>Mesobacillus</taxon>
    </lineage>
</organism>
<dbReference type="PROSITE" id="PS50932">
    <property type="entry name" value="HTH_LACI_2"/>
    <property type="match status" value="1"/>
</dbReference>
<dbReference type="AlphaFoldDB" id="A0A0D6ZB03"/>
<dbReference type="PANTHER" id="PTHR30146:SF95">
    <property type="entry name" value="RIBOSE OPERON REPRESSOR"/>
    <property type="match status" value="1"/>
</dbReference>
<dbReference type="PRINTS" id="PR00036">
    <property type="entry name" value="HTHLACI"/>
</dbReference>
<dbReference type="Pfam" id="PF00356">
    <property type="entry name" value="LacI"/>
    <property type="match status" value="1"/>
</dbReference>
<dbReference type="PANTHER" id="PTHR30146">
    <property type="entry name" value="LACI-RELATED TRANSCRIPTIONAL REPRESSOR"/>
    <property type="match status" value="1"/>
</dbReference>
<evidence type="ECO:0000256" key="1">
    <source>
        <dbReference type="ARBA" id="ARBA00022491"/>
    </source>
</evidence>
<keyword evidence="2" id="KW-0805">Transcription regulation</keyword>
<keyword evidence="4" id="KW-0804">Transcription</keyword>
<comment type="caution">
    <text evidence="6">The sequence shown here is derived from an EMBL/GenBank/DDBJ whole genome shotgun (WGS) entry which is preliminary data.</text>
</comment>
<evidence type="ECO:0000259" key="5">
    <source>
        <dbReference type="PROSITE" id="PS50932"/>
    </source>
</evidence>
<dbReference type="GO" id="GO:0003700">
    <property type="term" value="F:DNA-binding transcription factor activity"/>
    <property type="evidence" value="ECO:0007669"/>
    <property type="project" value="TreeGrafter"/>
</dbReference>
<proteinExistence type="predicted"/>
<evidence type="ECO:0000313" key="6">
    <source>
        <dbReference type="EMBL" id="KIY22520.1"/>
    </source>
</evidence>
<dbReference type="CDD" id="cd06291">
    <property type="entry name" value="PBP1_Qymf-like"/>
    <property type="match status" value="1"/>
</dbReference>
<evidence type="ECO:0000256" key="4">
    <source>
        <dbReference type="ARBA" id="ARBA00023163"/>
    </source>
</evidence>
<evidence type="ECO:0000313" key="7">
    <source>
        <dbReference type="Proteomes" id="UP000032512"/>
    </source>
</evidence>
<keyword evidence="7" id="KW-1185">Reference proteome</keyword>
<dbReference type="InterPro" id="IPR000843">
    <property type="entry name" value="HTH_LacI"/>
</dbReference>
<evidence type="ECO:0000256" key="2">
    <source>
        <dbReference type="ARBA" id="ARBA00023015"/>
    </source>
</evidence>
<dbReference type="RefSeq" id="WP_044392703.1">
    <property type="nucleotide sequence ID" value="NZ_JXIQ01000067.1"/>
</dbReference>
<dbReference type="InterPro" id="IPR028082">
    <property type="entry name" value="Peripla_BP_I"/>
</dbReference>
<dbReference type="OrthoDB" id="9796186at2"/>
<dbReference type="SMART" id="SM00354">
    <property type="entry name" value="HTH_LACI"/>
    <property type="match status" value="1"/>
</dbReference>
<dbReference type="InterPro" id="IPR001761">
    <property type="entry name" value="Peripla_BP/Lac1_sug-bd_dom"/>
</dbReference>
<dbReference type="SUPFAM" id="SSF53822">
    <property type="entry name" value="Periplasmic binding protein-like I"/>
    <property type="match status" value="1"/>
</dbReference>
<sequence length="326" mass="36148">MVTMRDVAKRVGVSVATVSRVLNDSGYVKEDTRKTVLAAIEEMNFKPNSVARSLFKKQSKTIGLIVPDINNPFFPQLARAVEDVTSEADFTVFLCNSDGKIEKEIRYFDRLQQKYVDGVLVVSNTLKPEHLSQYHFPIIALDRPLDSSLPYVTCNNYEGAQKATRHLLECGCGKIAHISGPENIANARDRLQGYKDVVSEVGLYDENLIIPAEYQIESAKRAAFKLLTNYPDIDGIFAGNDVMAIGVIKAAELLGYKVPEQLKVVGFDGIEFGDIITPELTTVSQPVYQMGSTAAAMLLDLIEGKPIHQKEITFQVELLVKRSTQT</sequence>
<dbReference type="PATRIC" id="fig|285983.3.peg.108"/>
<reference evidence="6 7" key="1">
    <citation type="submission" date="2015-01" db="EMBL/GenBank/DDBJ databases">
        <title>Draft genome sequences of the supercritical CO2 tolerant bacteria Bacillus subterraneus MITOT1 and Bacillus cereus MIT0214.</title>
        <authorList>
            <person name="Peet K.C."/>
            <person name="Thompson J.R."/>
        </authorList>
    </citation>
    <scope>NUCLEOTIDE SEQUENCE [LARGE SCALE GENOMIC DNA]</scope>
    <source>
        <strain evidence="6 7">MITOT1</strain>
    </source>
</reference>
<dbReference type="InterPro" id="IPR010982">
    <property type="entry name" value="Lambda_DNA-bd_dom_sf"/>
</dbReference>
<feature type="domain" description="HTH lacI-type" evidence="5">
    <location>
        <begin position="2"/>
        <end position="56"/>
    </location>
</feature>
<dbReference type="Gene3D" id="1.10.260.40">
    <property type="entry name" value="lambda repressor-like DNA-binding domains"/>
    <property type="match status" value="1"/>
</dbReference>
<keyword evidence="1" id="KW-0678">Repressor</keyword>
<dbReference type="CDD" id="cd01392">
    <property type="entry name" value="HTH_LacI"/>
    <property type="match status" value="1"/>
</dbReference>
<accession>A0A0D6ZB03</accession>
<evidence type="ECO:0000256" key="3">
    <source>
        <dbReference type="ARBA" id="ARBA00023125"/>
    </source>
</evidence>
<dbReference type="Gene3D" id="3.40.50.2300">
    <property type="match status" value="2"/>
</dbReference>
<keyword evidence="3" id="KW-0238">DNA-binding</keyword>
<name>A0A0D6ZB03_9BACI</name>
<dbReference type="PROSITE" id="PS00356">
    <property type="entry name" value="HTH_LACI_1"/>
    <property type="match status" value="1"/>
</dbReference>
<dbReference type="Pfam" id="PF00532">
    <property type="entry name" value="Peripla_BP_1"/>
    <property type="match status" value="1"/>
</dbReference>
<dbReference type="Proteomes" id="UP000032512">
    <property type="component" value="Unassembled WGS sequence"/>
</dbReference>
<dbReference type="GO" id="GO:0000976">
    <property type="term" value="F:transcription cis-regulatory region binding"/>
    <property type="evidence" value="ECO:0007669"/>
    <property type="project" value="TreeGrafter"/>
</dbReference>
<dbReference type="EMBL" id="JXIQ01000067">
    <property type="protein sequence ID" value="KIY22520.1"/>
    <property type="molecule type" value="Genomic_DNA"/>
</dbReference>